<dbReference type="GO" id="GO:0005694">
    <property type="term" value="C:chromosome"/>
    <property type="evidence" value="ECO:0007669"/>
    <property type="project" value="UniProtKB-ARBA"/>
</dbReference>
<evidence type="ECO:0000313" key="2">
    <source>
        <dbReference type="Proteomes" id="UP001054945"/>
    </source>
</evidence>
<feature type="non-terminal residue" evidence="1">
    <location>
        <position position="1"/>
    </location>
</feature>
<accession>A0AAV4R543</accession>
<dbReference type="Proteomes" id="UP001054945">
    <property type="component" value="Unassembled WGS sequence"/>
</dbReference>
<name>A0AAV4R543_CAEEX</name>
<reference evidence="1 2" key="1">
    <citation type="submission" date="2021-06" db="EMBL/GenBank/DDBJ databases">
        <title>Caerostris extrusa draft genome.</title>
        <authorList>
            <person name="Kono N."/>
            <person name="Arakawa K."/>
        </authorList>
    </citation>
    <scope>NUCLEOTIDE SEQUENCE [LARGE SCALE GENOMIC DNA]</scope>
</reference>
<gene>
    <name evidence="1" type="ORF">CEXT_711031</name>
</gene>
<dbReference type="CDD" id="cd00034">
    <property type="entry name" value="CSD"/>
    <property type="match status" value="1"/>
</dbReference>
<comment type="caution">
    <text evidence="1">The sequence shown here is derived from an EMBL/GenBank/DDBJ whole genome shotgun (WGS) entry which is preliminary data.</text>
</comment>
<proteinExistence type="predicted"/>
<sequence>VHPPEKGELGSSARELATSSALHVSAVTRTRCEVFINITDNQGLKEMMHQIKVGQLMYPFAENMIAKSTPTEREVERICGIIDRDGTTYLLVEWQDSMSPEYVEYKNATPPMIEMMQKFLCAPRSKDTTLIKDESTYQQNEMSVTRYTQAQMNILEDSSLLIGMDSKTVHIKIE</sequence>
<dbReference type="EMBL" id="BPLR01007390">
    <property type="protein sequence ID" value="GIY16537.1"/>
    <property type="molecule type" value="Genomic_DNA"/>
</dbReference>
<dbReference type="InterPro" id="IPR016197">
    <property type="entry name" value="Chromo-like_dom_sf"/>
</dbReference>
<keyword evidence="2" id="KW-1185">Reference proteome</keyword>
<organism evidence="1 2">
    <name type="scientific">Caerostris extrusa</name>
    <name type="common">Bark spider</name>
    <name type="synonym">Caerostris bankana</name>
    <dbReference type="NCBI Taxonomy" id="172846"/>
    <lineage>
        <taxon>Eukaryota</taxon>
        <taxon>Metazoa</taxon>
        <taxon>Ecdysozoa</taxon>
        <taxon>Arthropoda</taxon>
        <taxon>Chelicerata</taxon>
        <taxon>Arachnida</taxon>
        <taxon>Araneae</taxon>
        <taxon>Araneomorphae</taxon>
        <taxon>Entelegynae</taxon>
        <taxon>Araneoidea</taxon>
        <taxon>Araneidae</taxon>
        <taxon>Caerostris</taxon>
    </lineage>
</organism>
<dbReference type="SUPFAM" id="SSF54160">
    <property type="entry name" value="Chromo domain-like"/>
    <property type="match status" value="1"/>
</dbReference>
<dbReference type="AlphaFoldDB" id="A0AAV4R543"/>
<evidence type="ECO:0000313" key="1">
    <source>
        <dbReference type="EMBL" id="GIY16537.1"/>
    </source>
</evidence>
<protein>
    <submittedName>
        <fullName evidence="1">Uncharacterized protein</fullName>
    </submittedName>
</protein>